<evidence type="ECO:0000313" key="6">
    <source>
        <dbReference type="Proteomes" id="UP001140206"/>
    </source>
</evidence>
<proteinExistence type="inferred from homology"/>
<accession>A0AAV8CCN3</accession>
<evidence type="ECO:0000313" key="5">
    <source>
        <dbReference type="EMBL" id="KAJ4752589.1"/>
    </source>
</evidence>
<feature type="compositionally biased region" description="Low complexity" evidence="4">
    <location>
        <begin position="263"/>
        <end position="282"/>
    </location>
</feature>
<name>A0AAV8CCN3_9POAL</name>
<dbReference type="Proteomes" id="UP001140206">
    <property type="component" value="Chromosome 5"/>
</dbReference>
<comment type="similarity">
    <text evidence="1">Belongs to the ABI family.</text>
</comment>
<comment type="caution">
    <text evidence="5">The sequence shown here is derived from an EMBL/GenBank/DDBJ whole genome shotgun (WGS) entry which is preliminary data.</text>
</comment>
<dbReference type="PANTHER" id="PTHR10460">
    <property type="entry name" value="ABL INTERACTOR FAMILY MEMBER"/>
    <property type="match status" value="1"/>
</dbReference>
<feature type="region of interest" description="Disordered" evidence="4">
    <location>
        <begin position="188"/>
        <end position="344"/>
    </location>
</feature>
<feature type="compositionally biased region" description="Polar residues" evidence="4">
    <location>
        <begin position="188"/>
        <end position="203"/>
    </location>
</feature>
<reference evidence="5" key="1">
    <citation type="submission" date="2022-08" db="EMBL/GenBank/DDBJ databases">
        <authorList>
            <person name="Marques A."/>
        </authorList>
    </citation>
    <scope>NUCLEOTIDE SEQUENCE</scope>
    <source>
        <strain evidence="5">RhyPub2mFocal</strain>
        <tissue evidence="5">Leaves</tissue>
    </source>
</reference>
<dbReference type="InterPro" id="IPR028457">
    <property type="entry name" value="ABI"/>
</dbReference>
<organism evidence="5 6">
    <name type="scientific">Rhynchospora pubera</name>
    <dbReference type="NCBI Taxonomy" id="906938"/>
    <lineage>
        <taxon>Eukaryota</taxon>
        <taxon>Viridiplantae</taxon>
        <taxon>Streptophyta</taxon>
        <taxon>Embryophyta</taxon>
        <taxon>Tracheophyta</taxon>
        <taxon>Spermatophyta</taxon>
        <taxon>Magnoliopsida</taxon>
        <taxon>Liliopsida</taxon>
        <taxon>Poales</taxon>
        <taxon>Cyperaceae</taxon>
        <taxon>Cyperoideae</taxon>
        <taxon>Rhynchosporeae</taxon>
        <taxon>Rhynchospora</taxon>
    </lineage>
</organism>
<evidence type="ECO:0000256" key="2">
    <source>
        <dbReference type="ARBA" id="ARBA00011513"/>
    </source>
</evidence>
<comment type="function">
    <text evidence="3">Involved in regulation of actin and microtubule organization. Part of a WAVE complex that activates the Arp2/3 complex.</text>
</comment>
<dbReference type="EMBL" id="JAMFTS010000005">
    <property type="protein sequence ID" value="KAJ4752589.1"/>
    <property type="molecule type" value="Genomic_DNA"/>
</dbReference>
<dbReference type="Gene3D" id="6.10.140.1620">
    <property type="match status" value="1"/>
</dbReference>
<dbReference type="PANTHER" id="PTHR10460:SF10">
    <property type="entry name" value="PROTEIN ABIL3"/>
    <property type="match status" value="1"/>
</dbReference>
<evidence type="ECO:0000256" key="1">
    <source>
        <dbReference type="ARBA" id="ARBA00010020"/>
    </source>
</evidence>
<protein>
    <submittedName>
        <fullName evidence="5">ABL interactor-like protein 3</fullName>
    </submittedName>
</protein>
<evidence type="ECO:0000256" key="4">
    <source>
        <dbReference type="SAM" id="MobiDB-lite"/>
    </source>
</evidence>
<dbReference type="AlphaFoldDB" id="A0AAV8CCN3"/>
<gene>
    <name evidence="5" type="ORF">LUZ62_086994</name>
</gene>
<keyword evidence="6" id="KW-1185">Reference proteome</keyword>
<feature type="compositionally biased region" description="Basic and acidic residues" evidence="4">
    <location>
        <begin position="300"/>
        <end position="314"/>
    </location>
</feature>
<sequence>MCLGEKWLLEFWSGGAEFGASFCFVRLKDRDFFQFCSMEASTSDEASIQEALLFSDSLKDLKNLRSQLYSAADYFELFYRNNSQKPGMINGLKDYTVEALVSTVDHLGFVSYKVNNLLTEKVDEVFEAEFMVSSVEQRIRTCQDVLDHEGRSQQSLVIRAPKFHKHYIVPGTNLLDSGVHPIKTFQRATHSATNDQLNKMNSAISPPIKRPPTIRKINTPSPSNSNNSPRSRSVSPSKKCRSPSPSPQMMNSSSKEKRSMSPLPTSRLLSRAASLVSRPASPNKNLARRHSMESQRSVHLHSERTYQKEMERNSNKSKSLLKSLLSRRRSKNPDESLYSYLDEY</sequence>
<evidence type="ECO:0000256" key="3">
    <source>
        <dbReference type="ARBA" id="ARBA00025223"/>
    </source>
</evidence>
<comment type="subunit">
    <text evidence="2">Binds SCAR.</text>
</comment>
<feature type="compositionally biased region" description="Low complexity" evidence="4">
    <location>
        <begin position="214"/>
        <end position="237"/>
    </location>
</feature>